<dbReference type="AlphaFoldDB" id="A0A813WP60"/>
<evidence type="ECO:0000256" key="1">
    <source>
        <dbReference type="SAM" id="Phobius"/>
    </source>
</evidence>
<feature type="transmembrane region" description="Helical" evidence="1">
    <location>
        <begin position="34"/>
        <end position="56"/>
    </location>
</feature>
<evidence type="ECO:0000313" key="3">
    <source>
        <dbReference type="Proteomes" id="UP000663879"/>
    </source>
</evidence>
<proteinExistence type="predicted"/>
<evidence type="ECO:0000313" key="2">
    <source>
        <dbReference type="EMBL" id="CAF0855172.1"/>
    </source>
</evidence>
<sequence length="148" mass="16954">MIINIKSRLIETIEKYTNINNNVSNSENLSSDSIGLIIGLIIISLGLISLILCISYCLPCFNFFNLCCYCFILQSCFNWAYLYDTCCRFMDSKALTDLESSRMTNQIYVQDMVMTPDGRIIQYTNPRPIFNKLSKSTSSRQFSDSDLI</sequence>
<gene>
    <name evidence="2" type="ORF">OXX778_LOCUS9158</name>
</gene>
<accession>A0A813WP60</accession>
<dbReference type="OrthoDB" id="10585267at2759"/>
<feature type="transmembrane region" description="Helical" evidence="1">
    <location>
        <begin position="63"/>
        <end position="83"/>
    </location>
</feature>
<dbReference type="EMBL" id="CAJNOC010001326">
    <property type="protein sequence ID" value="CAF0855172.1"/>
    <property type="molecule type" value="Genomic_DNA"/>
</dbReference>
<name>A0A813WP60_9BILA</name>
<protein>
    <submittedName>
        <fullName evidence="2">Uncharacterized protein</fullName>
    </submittedName>
</protein>
<keyword evidence="3" id="KW-1185">Reference proteome</keyword>
<reference evidence="2" key="1">
    <citation type="submission" date="2021-02" db="EMBL/GenBank/DDBJ databases">
        <authorList>
            <person name="Nowell W R."/>
        </authorList>
    </citation>
    <scope>NUCLEOTIDE SEQUENCE</scope>
    <source>
        <strain evidence="2">Ploen Becks lab</strain>
    </source>
</reference>
<dbReference type="Proteomes" id="UP000663879">
    <property type="component" value="Unassembled WGS sequence"/>
</dbReference>
<organism evidence="2 3">
    <name type="scientific">Brachionus calyciflorus</name>
    <dbReference type="NCBI Taxonomy" id="104777"/>
    <lineage>
        <taxon>Eukaryota</taxon>
        <taxon>Metazoa</taxon>
        <taxon>Spiralia</taxon>
        <taxon>Gnathifera</taxon>
        <taxon>Rotifera</taxon>
        <taxon>Eurotatoria</taxon>
        <taxon>Monogononta</taxon>
        <taxon>Pseudotrocha</taxon>
        <taxon>Ploima</taxon>
        <taxon>Brachionidae</taxon>
        <taxon>Brachionus</taxon>
    </lineage>
</organism>
<keyword evidence="1" id="KW-0812">Transmembrane</keyword>
<keyword evidence="1" id="KW-0472">Membrane</keyword>
<keyword evidence="1" id="KW-1133">Transmembrane helix</keyword>
<comment type="caution">
    <text evidence="2">The sequence shown here is derived from an EMBL/GenBank/DDBJ whole genome shotgun (WGS) entry which is preliminary data.</text>
</comment>